<proteinExistence type="predicted"/>
<dbReference type="SUPFAM" id="SSF56935">
    <property type="entry name" value="Porins"/>
    <property type="match status" value="1"/>
</dbReference>
<organism evidence="6 7">
    <name type="scientific">Mucilaginibacter agri</name>
    <dbReference type="NCBI Taxonomy" id="2695265"/>
    <lineage>
        <taxon>Bacteria</taxon>
        <taxon>Pseudomonadati</taxon>
        <taxon>Bacteroidota</taxon>
        <taxon>Sphingobacteriia</taxon>
        <taxon>Sphingobacteriales</taxon>
        <taxon>Sphingobacteriaceae</taxon>
        <taxon>Mucilaginibacter</taxon>
    </lineage>
</organism>
<dbReference type="SUPFAM" id="SSF49452">
    <property type="entry name" value="Starch-binding domain-like"/>
    <property type="match status" value="1"/>
</dbReference>
<dbReference type="Gene3D" id="2.170.130.10">
    <property type="entry name" value="TonB-dependent receptor, plug domain"/>
    <property type="match status" value="1"/>
</dbReference>
<dbReference type="GO" id="GO:0030246">
    <property type="term" value="F:carbohydrate binding"/>
    <property type="evidence" value="ECO:0007669"/>
    <property type="project" value="InterPro"/>
</dbReference>
<keyword evidence="4" id="KW-0732">Signal</keyword>
<dbReference type="EMBL" id="WWEO01000044">
    <property type="protein sequence ID" value="NCD71337.1"/>
    <property type="molecule type" value="Genomic_DNA"/>
</dbReference>
<feature type="domain" description="Outer membrane protein beta-barrel" evidence="5">
    <location>
        <begin position="382"/>
        <end position="787"/>
    </location>
</feature>
<keyword evidence="6" id="KW-0675">Receptor</keyword>
<evidence type="ECO:0000256" key="2">
    <source>
        <dbReference type="ARBA" id="ARBA00023136"/>
    </source>
</evidence>
<feature type="chain" id="PRO_5037293548" evidence="4">
    <location>
        <begin position="23"/>
        <end position="814"/>
    </location>
</feature>
<dbReference type="RefSeq" id="WP_166587301.1">
    <property type="nucleotide sequence ID" value="NZ_WWEO01000044.1"/>
</dbReference>
<dbReference type="InterPro" id="IPR013784">
    <property type="entry name" value="Carb-bd-like_fold"/>
</dbReference>
<accession>A0A965ZJS3</accession>
<comment type="caution">
    <text evidence="6">The sequence shown here is derived from an EMBL/GenBank/DDBJ whole genome shotgun (WGS) entry which is preliminary data.</text>
</comment>
<feature type="signal peptide" evidence="4">
    <location>
        <begin position="1"/>
        <end position="22"/>
    </location>
</feature>
<dbReference type="InterPro" id="IPR036942">
    <property type="entry name" value="Beta-barrel_TonB_sf"/>
</dbReference>
<reference evidence="6" key="2">
    <citation type="submission" date="2020-10" db="EMBL/GenBank/DDBJ databases">
        <title>Mucilaginibacter sp. nov., isolated from soil.</title>
        <authorList>
            <person name="Jeon C.O."/>
        </authorList>
    </citation>
    <scope>NUCLEOTIDE SEQUENCE</scope>
    <source>
        <strain evidence="6">R11</strain>
    </source>
</reference>
<keyword evidence="3" id="KW-0998">Cell outer membrane</keyword>
<dbReference type="Proteomes" id="UP000638732">
    <property type="component" value="Unassembled WGS sequence"/>
</dbReference>
<evidence type="ECO:0000259" key="5">
    <source>
        <dbReference type="Pfam" id="PF14905"/>
    </source>
</evidence>
<evidence type="ECO:0000256" key="3">
    <source>
        <dbReference type="ARBA" id="ARBA00023237"/>
    </source>
</evidence>
<reference evidence="6" key="1">
    <citation type="submission" date="2020-01" db="EMBL/GenBank/DDBJ databases">
        <authorList>
            <person name="Seo Y.L."/>
        </authorList>
    </citation>
    <scope>NUCLEOTIDE SEQUENCE</scope>
    <source>
        <strain evidence="6">R11</strain>
    </source>
</reference>
<keyword evidence="2" id="KW-0472">Membrane</keyword>
<protein>
    <submittedName>
        <fullName evidence="6">TonB-dependent receptor</fullName>
    </submittedName>
</protein>
<dbReference type="AlphaFoldDB" id="A0A965ZJS3"/>
<evidence type="ECO:0000256" key="4">
    <source>
        <dbReference type="SAM" id="SignalP"/>
    </source>
</evidence>
<evidence type="ECO:0000313" key="7">
    <source>
        <dbReference type="Proteomes" id="UP000638732"/>
    </source>
</evidence>
<dbReference type="Pfam" id="PF13620">
    <property type="entry name" value="CarboxypepD_reg"/>
    <property type="match status" value="1"/>
</dbReference>
<dbReference type="InterPro" id="IPR037066">
    <property type="entry name" value="Plug_dom_sf"/>
</dbReference>
<evidence type="ECO:0000256" key="1">
    <source>
        <dbReference type="ARBA" id="ARBA00004442"/>
    </source>
</evidence>
<dbReference type="InterPro" id="IPR041700">
    <property type="entry name" value="OMP_b-brl_3"/>
</dbReference>
<evidence type="ECO:0000313" key="6">
    <source>
        <dbReference type="EMBL" id="NCD71337.1"/>
    </source>
</evidence>
<dbReference type="GO" id="GO:0009279">
    <property type="term" value="C:cell outer membrane"/>
    <property type="evidence" value="ECO:0007669"/>
    <property type="project" value="UniProtKB-SubCell"/>
</dbReference>
<gene>
    <name evidence="6" type="ORF">GSY63_18365</name>
</gene>
<dbReference type="Pfam" id="PF14905">
    <property type="entry name" value="OMP_b-brl_3"/>
    <property type="match status" value="1"/>
</dbReference>
<dbReference type="Gene3D" id="2.40.170.20">
    <property type="entry name" value="TonB-dependent receptor, beta-barrel domain"/>
    <property type="match status" value="1"/>
</dbReference>
<sequence>MKRTFTCVLLLVLSGIVRFCYAQTKISSLQGKVVNETLTGADAATVALMRLRDSSYVQSTVSNKNGFFQFTGLKPDKYILQVTKTGYHKIYSGPFLVTNNKTINADTLKLLPSQVNLSEVIVTDKRKYLEIRPDKTTINLDHGILASGSSVMGVLATAPGVKINSSGDVFLRAGQKATIFVNGKQVRLEGDDLASYLQSMQAADVEQVELITNPPARYDAVGTGGVINIILRKGKNVGFNGNTTLNADYGKFGRAGAAFSGNYRSQNINIFGGIGYRYVKTDHTINNLRNVDGTDITTFDTHYYNTQSTPTLDYRVGADFFISPKHTIGFLVKGTDETARFNKQTNTEMLLNGARDSVITTLSNLKRDRNQINYNINYAGTLGNTRQTLSADLDLSIYNRHSYEDIVSLAVPVSLAQPMGNPPYHNDTLMNDAPTRIVNRSARIDYTTPFTKNGKLEAGIKASYVKSDNTQYFTSLTNNTYQPVSMFTNQFIYTESKQAAYANFTNSGTKLSYNVGLRVERTSSDANSPLRNHQLKRDFTNLFPTIQIGYNLGNEQQLTFDYNRRMTPPAYESLNPIIAYQDNYNYRMGNSYLKPEYADYFQIAYTNKSNFSAALYASTVSDFFDFSYFIQNDSSKVLITTKRNLKRENNFGAKFNIPLQVTKWWNVNFNPDISVYQFKDYAGSLNKWSKDIVLDLNQDFTITKTIAATVYAHYESDVFYGLYNNSPVFYLNPGISKQVFDKAGSITLSVSDLFNTQRDKYRVDYQNLDFRGYDKVQTRMVHLTFVYNFGKRTVKGSRKRNVGNNDEQKRMNGN</sequence>
<name>A0A965ZJS3_9SPHI</name>
<dbReference type="Gene3D" id="2.60.40.1120">
    <property type="entry name" value="Carboxypeptidase-like, regulatory domain"/>
    <property type="match status" value="1"/>
</dbReference>
<keyword evidence="7" id="KW-1185">Reference proteome</keyword>
<comment type="subcellular location">
    <subcellularLocation>
        <location evidence="1">Cell outer membrane</location>
    </subcellularLocation>
</comment>